<gene>
    <name evidence="12" type="ORF">G3O08_17960</name>
</gene>
<feature type="transmembrane region" description="Helical" evidence="10">
    <location>
        <begin position="7"/>
        <end position="31"/>
    </location>
</feature>
<evidence type="ECO:0000256" key="3">
    <source>
        <dbReference type="ARBA" id="ARBA00022692"/>
    </source>
</evidence>
<dbReference type="InterPro" id="IPR012160">
    <property type="entry name" value="LtaS-like"/>
</dbReference>
<feature type="binding site" evidence="8">
    <location>
        <position position="261"/>
    </location>
    <ligand>
        <name>Mn(2+)</name>
        <dbReference type="ChEBI" id="CHEBI:29035"/>
    </ligand>
</feature>
<feature type="binding site" evidence="7">
    <location>
        <position position="417"/>
    </location>
    <ligand>
        <name>substrate</name>
    </ligand>
</feature>
<keyword evidence="7" id="KW-0464">Manganese</keyword>
<dbReference type="SUPFAM" id="SSF53649">
    <property type="entry name" value="Alkaline phosphatase-like"/>
    <property type="match status" value="1"/>
</dbReference>
<comment type="PTM">
    <text evidence="9">The conversion to 3-oxoalanine (also known as C-formylglycine, FGly), of a serine or cysteine residue in prokaryotes and of a cysteine residue in eukaryotes, is critical for catalytic activity.</text>
</comment>
<evidence type="ECO:0000256" key="2">
    <source>
        <dbReference type="ARBA" id="ARBA00022475"/>
    </source>
</evidence>
<keyword evidence="7" id="KW-0479">Metal-binding</keyword>
<keyword evidence="3 10" id="KW-0812">Transmembrane</keyword>
<feature type="transmembrane region" description="Helical" evidence="10">
    <location>
        <begin position="124"/>
        <end position="147"/>
    </location>
</feature>
<dbReference type="RefSeq" id="WP_163286842.1">
    <property type="nucleotide sequence ID" value="NZ_JAAGVY010000051.1"/>
</dbReference>
<keyword evidence="13" id="KW-1185">Reference proteome</keyword>
<dbReference type="GO" id="GO:0005886">
    <property type="term" value="C:plasma membrane"/>
    <property type="evidence" value="ECO:0007669"/>
    <property type="project" value="UniProtKB-SubCell"/>
</dbReference>
<feature type="binding site" evidence="8">
    <location>
        <position position="472"/>
    </location>
    <ligand>
        <name>Mn(2+)</name>
        <dbReference type="ChEBI" id="CHEBI:29035"/>
    </ligand>
</feature>
<dbReference type="Pfam" id="PF00884">
    <property type="entry name" value="Sulfatase"/>
    <property type="match status" value="1"/>
</dbReference>
<feature type="binding site" evidence="8">
    <location>
        <position position="471"/>
    </location>
    <ligand>
        <name>Mn(2+)</name>
        <dbReference type="ChEBI" id="CHEBI:29035"/>
    </ligand>
</feature>
<dbReference type="PANTHER" id="PTHR47371">
    <property type="entry name" value="LIPOTEICHOIC ACID SYNTHASE"/>
    <property type="match status" value="1"/>
</dbReference>
<dbReference type="InterPro" id="IPR000917">
    <property type="entry name" value="Sulfatase_N"/>
</dbReference>
<comment type="caution">
    <text evidence="12">The sequence shown here is derived from an EMBL/GenBank/DDBJ whole genome shotgun (WGS) entry which is preliminary data.</text>
</comment>
<feature type="transmembrane region" description="Helical" evidence="10">
    <location>
        <begin position="51"/>
        <end position="71"/>
    </location>
</feature>
<evidence type="ECO:0000259" key="11">
    <source>
        <dbReference type="Pfam" id="PF00884"/>
    </source>
</evidence>
<feature type="active site" evidence="6">
    <location>
        <position position="301"/>
    </location>
</feature>
<reference evidence="12 13" key="1">
    <citation type="submission" date="2020-02" db="EMBL/GenBank/DDBJ databases">
        <title>Out from the shadows clarifying the taxonomy of the family Cryomorphaceae and related taxa by utilizing the GTDB taxonomic framework.</title>
        <authorList>
            <person name="Bowman J.P."/>
        </authorList>
    </citation>
    <scope>NUCLEOTIDE SEQUENCE [LARGE SCALE GENOMIC DNA]</scope>
    <source>
        <strain evidence="12 13">QSSC 1-22</strain>
    </source>
</reference>
<evidence type="ECO:0000256" key="8">
    <source>
        <dbReference type="PIRSR" id="PIRSR005091-3"/>
    </source>
</evidence>
<evidence type="ECO:0000256" key="10">
    <source>
        <dbReference type="SAM" id="Phobius"/>
    </source>
</evidence>
<evidence type="ECO:0000256" key="5">
    <source>
        <dbReference type="ARBA" id="ARBA00023136"/>
    </source>
</evidence>
<evidence type="ECO:0000313" key="12">
    <source>
        <dbReference type="EMBL" id="NEN25385.1"/>
    </source>
</evidence>
<feature type="domain" description="Sulfatase N-terminal" evidence="11">
    <location>
        <begin position="254"/>
        <end position="523"/>
    </location>
</feature>
<dbReference type="PANTHER" id="PTHR47371:SF3">
    <property type="entry name" value="PHOSPHOGLYCEROL TRANSFERASE I"/>
    <property type="match status" value="1"/>
</dbReference>
<feature type="transmembrane region" description="Helical" evidence="10">
    <location>
        <begin position="76"/>
        <end position="95"/>
    </location>
</feature>
<evidence type="ECO:0000256" key="9">
    <source>
        <dbReference type="PIRSR" id="PIRSR600917-52"/>
    </source>
</evidence>
<dbReference type="GO" id="GO:0046872">
    <property type="term" value="F:metal ion binding"/>
    <property type="evidence" value="ECO:0007669"/>
    <property type="project" value="UniProtKB-KW"/>
</dbReference>
<feature type="modified residue" description="3-oxoalanine (Ser)" evidence="9">
    <location>
        <position position="301"/>
    </location>
</feature>
<feature type="transmembrane region" description="Helical" evidence="10">
    <location>
        <begin position="159"/>
        <end position="178"/>
    </location>
</feature>
<evidence type="ECO:0000256" key="6">
    <source>
        <dbReference type="PIRSR" id="PIRSR005091-1"/>
    </source>
</evidence>
<dbReference type="AlphaFoldDB" id="A0A7K3WXM4"/>
<dbReference type="CDD" id="cd16015">
    <property type="entry name" value="LTA_synthase"/>
    <property type="match status" value="1"/>
</dbReference>
<organism evidence="12 13">
    <name type="scientific">Cryomorpha ignava</name>
    <dbReference type="NCBI Taxonomy" id="101383"/>
    <lineage>
        <taxon>Bacteria</taxon>
        <taxon>Pseudomonadati</taxon>
        <taxon>Bacteroidota</taxon>
        <taxon>Flavobacteriia</taxon>
        <taxon>Flavobacteriales</taxon>
        <taxon>Cryomorphaceae</taxon>
        <taxon>Cryomorpha</taxon>
    </lineage>
</organism>
<keyword evidence="4 10" id="KW-1133">Transmembrane helix</keyword>
<dbReference type="PIRSF" id="PIRSF005091">
    <property type="entry name" value="Mmb_sulf_HI1246"/>
    <property type="match status" value="1"/>
</dbReference>
<dbReference type="InterPro" id="IPR017850">
    <property type="entry name" value="Alkaline_phosphatase_core_sf"/>
</dbReference>
<keyword evidence="2" id="KW-1003">Cell membrane</keyword>
<evidence type="ECO:0000313" key="13">
    <source>
        <dbReference type="Proteomes" id="UP000486602"/>
    </source>
</evidence>
<proteinExistence type="predicted"/>
<comment type="subcellular location">
    <subcellularLocation>
        <location evidence="1">Cell membrane</location>
        <topology evidence="1">Multi-pass membrane protein</topology>
    </subcellularLocation>
</comment>
<accession>A0A7K3WXM4</accession>
<dbReference type="InterPro" id="IPR050448">
    <property type="entry name" value="OpgB/LTA_synthase_biosynth"/>
</dbReference>
<evidence type="ECO:0000256" key="7">
    <source>
        <dbReference type="PIRSR" id="PIRSR005091-2"/>
    </source>
</evidence>
<evidence type="ECO:0000256" key="4">
    <source>
        <dbReference type="ARBA" id="ARBA00022989"/>
    </source>
</evidence>
<dbReference type="Gene3D" id="3.40.720.10">
    <property type="entry name" value="Alkaline Phosphatase, subunit A"/>
    <property type="match status" value="1"/>
</dbReference>
<sequence>MKKIGRAFLFFLLHFGLVFLLFSVLRLLFFAFNHSYFPDTQLINFIGGIRFDWLTITLLYAPFLLLFPFLFHRQSAILKVFFLLSSGLAIALNAIDFEYYKFTLKRTTADLFTTKGIAQDIGNLFVAFFVDYWYIIAVAVILFWLIAKGYEKLRRFKTSALSVGQSLLFFLILLLIYAPGVRGGLQYRPLNVVNASAYAKAKNVSIVLNTPFTIIKSAYKEDIERVDYFPADELKSIYSPVHHFAEDSAIKRLNVVVIIAESFSKEYVGALNDYAGYTPFLDSLINNGLVFTNAFANGKKSIESLPAILSGIPTLMNSSYITGRFATNQIEGLPAFLERQGYATTFYHGGENGTMGFQAFSQMAGAERYVGRNEYPNQDDYDGHWGIFDKPFLQFCAADMNATPQPFFASIFTLSSHHPYTVPEPYKGRFEGGPLPILKSVEYADYSLQQFFETAATMPWFDETLFVITADHTSQSYTTDYSSSMGIYRIPILFYCPKYIDPQRDDRIMQQNDIFPSVVDFLGHDAAVLAFGNSVFSNSVDPFSISYLNNIYQLVQGDYCLQYDGSEVIAFYNWKADPELQKNLIASADFKPYERKIKAIIQQYNNRLIENKLMP</sequence>
<name>A0A7K3WXM4_9FLAO</name>
<keyword evidence="5 10" id="KW-0472">Membrane</keyword>
<evidence type="ECO:0000256" key="1">
    <source>
        <dbReference type="ARBA" id="ARBA00004651"/>
    </source>
</evidence>
<protein>
    <submittedName>
        <fullName evidence="12">LTA synthase family protein</fullName>
    </submittedName>
</protein>
<dbReference type="Proteomes" id="UP000486602">
    <property type="component" value="Unassembled WGS sequence"/>
</dbReference>
<dbReference type="EMBL" id="JAAGVY010000051">
    <property type="protein sequence ID" value="NEN25385.1"/>
    <property type="molecule type" value="Genomic_DNA"/>
</dbReference>